<evidence type="ECO:0000313" key="8">
    <source>
        <dbReference type="Proteomes" id="UP001501844"/>
    </source>
</evidence>
<protein>
    <recommendedName>
        <fullName evidence="4">Probable endolytic peptidoglycan transglycosylase RlpA</fullName>
        <ecNumber evidence="4">4.2.2.-</ecNumber>
    </recommendedName>
</protein>
<feature type="signal peptide" evidence="4">
    <location>
        <begin position="1"/>
        <end position="26"/>
    </location>
</feature>
<comment type="similarity">
    <text evidence="4 5">Belongs to the RlpA family.</text>
</comment>
<dbReference type="Pfam" id="PF05036">
    <property type="entry name" value="SPOR"/>
    <property type="match status" value="1"/>
</dbReference>
<dbReference type="InterPro" id="IPR007730">
    <property type="entry name" value="SPOR-like_dom"/>
</dbReference>
<dbReference type="InterPro" id="IPR012997">
    <property type="entry name" value="RplA"/>
</dbReference>
<name>A0ABP8FTP8_9BACT</name>
<evidence type="ECO:0000256" key="5">
    <source>
        <dbReference type="RuleBase" id="RU003495"/>
    </source>
</evidence>
<comment type="caution">
    <text evidence="7">The sequence shown here is derived from an EMBL/GenBank/DDBJ whole genome shotgun (WGS) entry which is preliminary data.</text>
</comment>
<accession>A0ABP8FTP8</accession>
<sequence precursor="true">MGIQKIYHAIVVLFISIITFAPTASAQEVGETQKGLASWYGAKYHGRKTSSGEVYNRHKLTAAHNGLPLGTVVKVTNLSNGESVTVKINDRGPFKGRRIIDLSEAAAKKIHYRNAGLTEVSVEVVELPQSYMAKRSTPITAPKEVTEETALAANTVSSYVIQAGAFGNIANAQAQLEKLKKIYQQLPVSLMEETVNGKKVHRIVAGKFQDKTTAEQARQDLVKKGFPGLVKEMKEPALVVSSI</sequence>
<dbReference type="NCBIfam" id="TIGR00413">
    <property type="entry name" value="rlpA"/>
    <property type="match status" value="1"/>
</dbReference>
<dbReference type="CDD" id="cd22268">
    <property type="entry name" value="DPBB_RlpA-like"/>
    <property type="match status" value="1"/>
</dbReference>
<evidence type="ECO:0000256" key="1">
    <source>
        <dbReference type="ARBA" id="ARBA00022729"/>
    </source>
</evidence>
<evidence type="ECO:0000313" key="7">
    <source>
        <dbReference type="EMBL" id="GAA4310735.1"/>
    </source>
</evidence>
<organism evidence="7 8">
    <name type="scientific">Nibribacter koreensis</name>
    <dbReference type="NCBI Taxonomy" id="1084519"/>
    <lineage>
        <taxon>Bacteria</taxon>
        <taxon>Pseudomonadati</taxon>
        <taxon>Bacteroidota</taxon>
        <taxon>Cytophagia</taxon>
        <taxon>Cytophagales</taxon>
        <taxon>Hymenobacteraceae</taxon>
        <taxon>Nibribacter</taxon>
    </lineage>
</organism>
<dbReference type="PANTHER" id="PTHR34183">
    <property type="entry name" value="ENDOLYTIC PEPTIDOGLYCAN TRANSGLYCOSYLASE RLPA"/>
    <property type="match status" value="1"/>
</dbReference>
<dbReference type="Gene3D" id="2.40.40.10">
    <property type="entry name" value="RlpA-like domain"/>
    <property type="match status" value="1"/>
</dbReference>
<dbReference type="EMBL" id="BAABGX010000002">
    <property type="protein sequence ID" value="GAA4310735.1"/>
    <property type="molecule type" value="Genomic_DNA"/>
</dbReference>
<keyword evidence="1 4" id="KW-0732">Signal</keyword>
<dbReference type="InterPro" id="IPR036908">
    <property type="entry name" value="RlpA-like_sf"/>
</dbReference>
<dbReference type="InterPro" id="IPR036680">
    <property type="entry name" value="SPOR-like_sf"/>
</dbReference>
<dbReference type="SUPFAM" id="SSF50685">
    <property type="entry name" value="Barwin-like endoglucanases"/>
    <property type="match status" value="1"/>
</dbReference>
<evidence type="ECO:0000259" key="6">
    <source>
        <dbReference type="PROSITE" id="PS51724"/>
    </source>
</evidence>
<keyword evidence="8" id="KW-1185">Reference proteome</keyword>
<dbReference type="PANTHER" id="PTHR34183:SF8">
    <property type="entry name" value="ENDOLYTIC PEPTIDOGLYCAN TRANSGLYCOSYLASE RLPA-RELATED"/>
    <property type="match status" value="1"/>
</dbReference>
<evidence type="ECO:0000256" key="2">
    <source>
        <dbReference type="ARBA" id="ARBA00023239"/>
    </source>
</evidence>
<dbReference type="EC" id="4.2.2.-" evidence="4"/>
<feature type="chain" id="PRO_5044943427" description="Probable endolytic peptidoglycan transglycosylase RlpA" evidence="4">
    <location>
        <begin position="27"/>
        <end position="243"/>
    </location>
</feature>
<dbReference type="HAMAP" id="MF_02071">
    <property type="entry name" value="RlpA"/>
    <property type="match status" value="1"/>
</dbReference>
<dbReference type="InterPro" id="IPR009009">
    <property type="entry name" value="RlpA-like_DPBB"/>
</dbReference>
<gene>
    <name evidence="4" type="primary">rlpA</name>
    <name evidence="7" type="ORF">GCM10023183_28900</name>
</gene>
<keyword evidence="2 4" id="KW-0456">Lyase</keyword>
<reference evidence="8" key="1">
    <citation type="journal article" date="2019" name="Int. J. Syst. Evol. Microbiol.">
        <title>The Global Catalogue of Microorganisms (GCM) 10K type strain sequencing project: providing services to taxonomists for standard genome sequencing and annotation.</title>
        <authorList>
            <consortium name="The Broad Institute Genomics Platform"/>
            <consortium name="The Broad Institute Genome Sequencing Center for Infectious Disease"/>
            <person name="Wu L."/>
            <person name="Ma J."/>
        </authorList>
    </citation>
    <scope>NUCLEOTIDE SEQUENCE [LARGE SCALE GENOMIC DNA]</scope>
    <source>
        <strain evidence="8">JCM 17917</strain>
    </source>
</reference>
<dbReference type="PROSITE" id="PS51724">
    <property type="entry name" value="SPOR"/>
    <property type="match status" value="1"/>
</dbReference>
<dbReference type="SUPFAM" id="SSF110997">
    <property type="entry name" value="Sporulation related repeat"/>
    <property type="match status" value="1"/>
</dbReference>
<evidence type="ECO:0000256" key="4">
    <source>
        <dbReference type="HAMAP-Rule" id="MF_02071"/>
    </source>
</evidence>
<comment type="function">
    <text evidence="4">Lytic transglycosylase with a strong preference for naked glycan strands that lack stem peptides.</text>
</comment>
<evidence type="ECO:0000256" key="3">
    <source>
        <dbReference type="ARBA" id="ARBA00023316"/>
    </source>
</evidence>
<dbReference type="RefSeq" id="WP_345167558.1">
    <property type="nucleotide sequence ID" value="NZ_BAABGX010000002.1"/>
</dbReference>
<keyword evidence="3 4" id="KW-0961">Cell wall biogenesis/degradation</keyword>
<dbReference type="InterPro" id="IPR034718">
    <property type="entry name" value="RlpA"/>
</dbReference>
<proteinExistence type="inferred from homology"/>
<feature type="domain" description="SPOR" evidence="6">
    <location>
        <begin position="153"/>
        <end position="236"/>
    </location>
</feature>
<dbReference type="Gene3D" id="3.30.70.1070">
    <property type="entry name" value="Sporulation related repeat"/>
    <property type="match status" value="1"/>
</dbReference>
<dbReference type="Proteomes" id="UP001501844">
    <property type="component" value="Unassembled WGS sequence"/>
</dbReference>
<dbReference type="Pfam" id="PF03330">
    <property type="entry name" value="DPBB_1"/>
    <property type="match status" value="1"/>
</dbReference>